<dbReference type="RefSeq" id="WP_001042624.1">
    <property type="nucleotide sequence ID" value="NZ_CP186594.1"/>
</dbReference>
<organism evidence="1 2">
    <name type="scientific">Leptospira interrogans serovar Pomona</name>
    <dbReference type="NCBI Taxonomy" id="44276"/>
    <lineage>
        <taxon>Bacteria</taxon>
        <taxon>Pseudomonadati</taxon>
        <taxon>Spirochaetota</taxon>
        <taxon>Spirochaetia</taxon>
        <taxon>Leptospirales</taxon>
        <taxon>Leptospiraceae</taxon>
        <taxon>Leptospira</taxon>
    </lineage>
</organism>
<protein>
    <submittedName>
        <fullName evidence="1">Uncharacterized protein</fullName>
    </submittedName>
</protein>
<gene>
    <name evidence="1" type="ORF">IQB77_14360</name>
</gene>
<reference evidence="1" key="1">
    <citation type="submission" date="2020-10" db="EMBL/GenBank/DDBJ databases">
        <title>New Zealand Leptospira genomics.</title>
        <authorList>
            <person name="Wilkinson D.A."/>
            <person name="Nisa S."/>
            <person name="Moinet M."/>
            <person name="Benschop J."/>
        </authorList>
    </citation>
    <scope>NUCLEOTIDE SEQUENCE</scope>
    <source>
        <strain evidence="1">ESR8</strain>
    </source>
</reference>
<evidence type="ECO:0000313" key="2">
    <source>
        <dbReference type="Proteomes" id="UP000644282"/>
    </source>
</evidence>
<dbReference type="EMBL" id="JADDXF010000030">
    <property type="protein sequence ID" value="MBE8431021.1"/>
    <property type="molecule type" value="Genomic_DNA"/>
</dbReference>
<name>A0AA40WD07_LEPIR</name>
<proteinExistence type="predicted"/>
<sequence>MNKRNRLGELSGVIRDFLISPKIPNFIELLEKGLDKELFYDPEKTKPEIPIEDLPVDYRLRESGLVRKTYEKLFPVSHLFRITHRYEREYLDNFMPLSGEKYIGRGSYKFVYALPWNQVAKVGKSKLPSDPIFGSLYKHVKKNLDRYLKSEEIQLMDFLKSKVWTRSAKENIHFKFSRLGLERLHYWKLKSLIPDLVLPTRYFMGLRFRRTPIGIPILTLTPCDNQNLLPGKHLKEFIRLNEKIRQNPLQDAFFPKWKLNFDTHKFGVISRSKLKKIALDFHRVIEVTKHLADEEKLIFDIHSENIIITFPDFSLKIFDYHVFDEHLYEPSKENPSPEIDHINTIREFVRSFELG</sequence>
<accession>A0AA40WD07</accession>
<dbReference type="AlphaFoldDB" id="A0AA40WD07"/>
<comment type="caution">
    <text evidence="1">The sequence shown here is derived from an EMBL/GenBank/DDBJ whole genome shotgun (WGS) entry which is preliminary data.</text>
</comment>
<evidence type="ECO:0000313" key="1">
    <source>
        <dbReference type="EMBL" id="MBE8431021.1"/>
    </source>
</evidence>
<dbReference type="Proteomes" id="UP000644282">
    <property type="component" value="Unassembled WGS sequence"/>
</dbReference>